<sequence length="172" mass="17366">MFSKVFSAVFLALALSRPVRVNGHALMTPALGINGDGARSDVELLQLTPLTSPGCGGINIAANFDSSTPAVAGPDGSFTVTATNFNCPLDVSRQVTGEVDPTGTGDSFGGKATVTQNGERAPRELGSEETTAQLPAGMQCTGGATDDKCLVSFRTASGFGNCVVVQQPGAGA</sequence>
<reference evidence="3 4" key="1">
    <citation type="journal article" date="2019" name="Nat. Ecol. Evol.">
        <title>Megaphylogeny resolves global patterns of mushroom evolution.</title>
        <authorList>
            <person name="Varga T."/>
            <person name="Krizsan K."/>
            <person name="Foldi C."/>
            <person name="Dima B."/>
            <person name="Sanchez-Garcia M."/>
            <person name="Sanchez-Ramirez S."/>
            <person name="Szollosi G.J."/>
            <person name="Szarkandi J.G."/>
            <person name="Papp V."/>
            <person name="Albert L."/>
            <person name="Andreopoulos W."/>
            <person name="Angelini C."/>
            <person name="Antonin V."/>
            <person name="Barry K.W."/>
            <person name="Bougher N.L."/>
            <person name="Buchanan P."/>
            <person name="Buyck B."/>
            <person name="Bense V."/>
            <person name="Catcheside P."/>
            <person name="Chovatia M."/>
            <person name="Cooper J."/>
            <person name="Damon W."/>
            <person name="Desjardin D."/>
            <person name="Finy P."/>
            <person name="Geml J."/>
            <person name="Haridas S."/>
            <person name="Hughes K."/>
            <person name="Justo A."/>
            <person name="Karasinski D."/>
            <person name="Kautmanova I."/>
            <person name="Kiss B."/>
            <person name="Kocsube S."/>
            <person name="Kotiranta H."/>
            <person name="LaButti K.M."/>
            <person name="Lechner B.E."/>
            <person name="Liimatainen K."/>
            <person name="Lipzen A."/>
            <person name="Lukacs Z."/>
            <person name="Mihaltcheva S."/>
            <person name="Morgado L.N."/>
            <person name="Niskanen T."/>
            <person name="Noordeloos M.E."/>
            <person name="Ohm R.A."/>
            <person name="Ortiz-Santana B."/>
            <person name="Ovrebo C."/>
            <person name="Racz N."/>
            <person name="Riley R."/>
            <person name="Savchenko A."/>
            <person name="Shiryaev A."/>
            <person name="Soop K."/>
            <person name="Spirin V."/>
            <person name="Szebenyi C."/>
            <person name="Tomsovsky M."/>
            <person name="Tulloss R.E."/>
            <person name="Uehling J."/>
            <person name="Grigoriev I.V."/>
            <person name="Vagvolgyi C."/>
            <person name="Papp T."/>
            <person name="Martin F.M."/>
            <person name="Miettinen O."/>
            <person name="Hibbett D.S."/>
            <person name="Nagy L.G."/>
        </authorList>
    </citation>
    <scope>NUCLEOTIDE SEQUENCE [LARGE SCALE GENOMIC DNA]</scope>
    <source>
        <strain evidence="3 4">CBS 962.96</strain>
    </source>
</reference>
<organism evidence="3 4">
    <name type="scientific">Dendrothele bispora (strain CBS 962.96)</name>
    <dbReference type="NCBI Taxonomy" id="1314807"/>
    <lineage>
        <taxon>Eukaryota</taxon>
        <taxon>Fungi</taxon>
        <taxon>Dikarya</taxon>
        <taxon>Basidiomycota</taxon>
        <taxon>Agaricomycotina</taxon>
        <taxon>Agaricomycetes</taxon>
        <taxon>Agaricomycetidae</taxon>
        <taxon>Agaricales</taxon>
        <taxon>Agaricales incertae sedis</taxon>
        <taxon>Dendrothele</taxon>
    </lineage>
</organism>
<feature type="signal peptide" evidence="2">
    <location>
        <begin position="1"/>
        <end position="23"/>
    </location>
</feature>
<dbReference type="OrthoDB" id="3241054at2759"/>
<feature type="chain" id="PRO_5020190237" evidence="2">
    <location>
        <begin position="24"/>
        <end position="172"/>
    </location>
</feature>
<feature type="non-terminal residue" evidence="3">
    <location>
        <position position="172"/>
    </location>
</feature>
<dbReference type="AlphaFoldDB" id="A0A4S8MMN6"/>
<evidence type="ECO:0000313" key="4">
    <source>
        <dbReference type="Proteomes" id="UP000297245"/>
    </source>
</evidence>
<keyword evidence="4" id="KW-1185">Reference proteome</keyword>
<evidence type="ECO:0000256" key="2">
    <source>
        <dbReference type="SAM" id="SignalP"/>
    </source>
</evidence>
<dbReference type="Proteomes" id="UP000297245">
    <property type="component" value="Unassembled WGS sequence"/>
</dbReference>
<keyword evidence="2" id="KW-0732">Signal</keyword>
<evidence type="ECO:0000256" key="1">
    <source>
        <dbReference type="SAM" id="MobiDB-lite"/>
    </source>
</evidence>
<evidence type="ECO:0000313" key="3">
    <source>
        <dbReference type="EMBL" id="THV04183.1"/>
    </source>
</evidence>
<gene>
    <name evidence="3" type="ORF">K435DRAFT_600716</name>
</gene>
<proteinExistence type="predicted"/>
<dbReference type="EMBL" id="ML179059">
    <property type="protein sequence ID" value="THV04183.1"/>
    <property type="molecule type" value="Genomic_DNA"/>
</dbReference>
<name>A0A4S8MMN6_DENBC</name>
<accession>A0A4S8MMN6</accession>
<protein>
    <submittedName>
        <fullName evidence="3">Uncharacterized protein</fullName>
    </submittedName>
</protein>
<feature type="region of interest" description="Disordered" evidence="1">
    <location>
        <begin position="100"/>
        <end position="129"/>
    </location>
</feature>